<proteinExistence type="predicted"/>
<dbReference type="AlphaFoldDB" id="A0A2N6MNJ0"/>
<organism evidence="2 3">
    <name type="scientific">Fischerella thermalis CCMEE 5330</name>
    <dbReference type="NCBI Taxonomy" id="2019670"/>
    <lineage>
        <taxon>Bacteria</taxon>
        <taxon>Bacillati</taxon>
        <taxon>Cyanobacteriota</taxon>
        <taxon>Cyanophyceae</taxon>
        <taxon>Nostocales</taxon>
        <taxon>Hapalosiphonaceae</taxon>
        <taxon>Fischerella</taxon>
    </lineage>
</organism>
<evidence type="ECO:0000259" key="1">
    <source>
        <dbReference type="Pfam" id="PF00485"/>
    </source>
</evidence>
<dbReference type="SUPFAM" id="SSF52540">
    <property type="entry name" value="P-loop containing nucleoside triphosphate hydrolases"/>
    <property type="match status" value="1"/>
</dbReference>
<reference evidence="2 3" key="1">
    <citation type="submission" date="2017-07" db="EMBL/GenBank/DDBJ databases">
        <title>Genomes of Fischerella (Mastigocladus) sp. strains.</title>
        <authorList>
            <person name="Miller S.R."/>
        </authorList>
    </citation>
    <scope>NUCLEOTIDE SEQUENCE [LARGE SCALE GENOMIC DNA]</scope>
    <source>
        <strain evidence="2 3">CCMEE 5330</strain>
    </source>
</reference>
<dbReference type="GO" id="GO:0016301">
    <property type="term" value="F:kinase activity"/>
    <property type="evidence" value="ECO:0007669"/>
    <property type="project" value="UniProtKB-KW"/>
</dbReference>
<dbReference type="EMBL" id="NMQI01000031">
    <property type="protein sequence ID" value="PMB48298.1"/>
    <property type="molecule type" value="Genomic_DNA"/>
</dbReference>
<sequence length="580" mass="64682">MKSDFVSLAAPRTDIHATLPNGSVMAAPHGTTLHTLFQAAVAHGWLPAHPPIAAAVVDGRLRELSYAPTRDANVTPVTIVEPDGARIYRRSLVLLLVVAVYELYPDLIVDVSYAIPDGGYFCKFPGCPPPDEAMLNKIEQHMQAIVAADAPITRSIVPLSEALHLFEQRGDHDKLRLLESRDRDTLALYELRGYRDYYYGYMLPSTGYLRRFRLLPTDGGFILQYPHQDTPDTLTPLVGQSKMNAVFQEAHEALDRLGVADVGRLNQIIRSQGIQEVILIAEALQEQHISNIAQEIARRIKHGVKLITIAGPSSSGKTTFSKRLAIQLMALGVQPLTIELDNFFVDREHTPRDANGDYDFEALEAINLSLLNDVMHRLLNGEEVQLPKFNFLTGKSGLGAVVRLLPNQIIVTEGIHGLNPRLFASLPHSSIHHLYVSMLTQLNLDRHNRVSTSDVRLLRRIVRDARTRGYTASDTISRWQSVRRGEKRNIFPHQENADALFDSGLTYELAALRPFAEPLLLQVAFGTPQHVEANRLLSFLRWVEPLNADQLAMIPDTSLLREFIGGSVLERYHPGTLGTS</sequence>
<dbReference type="GO" id="GO:0005524">
    <property type="term" value="F:ATP binding"/>
    <property type="evidence" value="ECO:0007669"/>
    <property type="project" value="InterPro"/>
</dbReference>
<dbReference type="Proteomes" id="UP000234966">
    <property type="component" value="Unassembled WGS sequence"/>
</dbReference>
<dbReference type="Gene3D" id="3.30.980.10">
    <property type="entry name" value="Threonyl-trna Synthetase, Chain A, domain 2"/>
    <property type="match status" value="1"/>
</dbReference>
<dbReference type="InterPro" id="IPR006083">
    <property type="entry name" value="PRK/URK"/>
</dbReference>
<feature type="domain" description="Phosphoribulokinase/uridine kinase" evidence="1">
    <location>
        <begin position="306"/>
        <end position="506"/>
    </location>
</feature>
<dbReference type="InterPro" id="IPR027417">
    <property type="entry name" value="P-loop_NTPase"/>
</dbReference>
<dbReference type="Pfam" id="PF00485">
    <property type="entry name" value="PRK"/>
    <property type="match status" value="1"/>
</dbReference>
<protein>
    <submittedName>
        <fullName evidence="2">Nucleoside kinase</fullName>
    </submittedName>
</protein>
<keyword evidence="2" id="KW-0808">Transferase</keyword>
<accession>A0A2N6MNJ0</accession>
<dbReference type="PANTHER" id="PTHR10285">
    <property type="entry name" value="URIDINE KINASE"/>
    <property type="match status" value="1"/>
</dbReference>
<dbReference type="CDD" id="cd02028">
    <property type="entry name" value="UMPK_like"/>
    <property type="match status" value="1"/>
</dbReference>
<name>A0A2N6MNJ0_9CYAN</name>
<keyword evidence="2" id="KW-0418">Kinase</keyword>
<dbReference type="InterPro" id="IPR018163">
    <property type="entry name" value="Thr/Ala-tRNA-synth_IIc_edit"/>
</dbReference>
<dbReference type="SUPFAM" id="SSF55186">
    <property type="entry name" value="ThrRS/AlaRS common domain"/>
    <property type="match status" value="1"/>
</dbReference>
<comment type="caution">
    <text evidence="2">The sequence shown here is derived from an EMBL/GenBank/DDBJ whole genome shotgun (WGS) entry which is preliminary data.</text>
</comment>
<evidence type="ECO:0000313" key="2">
    <source>
        <dbReference type="EMBL" id="PMB48298.1"/>
    </source>
</evidence>
<dbReference type="Gene3D" id="3.40.50.300">
    <property type="entry name" value="P-loop containing nucleotide triphosphate hydrolases"/>
    <property type="match status" value="1"/>
</dbReference>
<evidence type="ECO:0000313" key="3">
    <source>
        <dbReference type="Proteomes" id="UP000234966"/>
    </source>
</evidence>
<gene>
    <name evidence="2" type="ORF">CEN41_01835</name>
</gene>